<keyword evidence="3" id="KW-1185">Reference proteome</keyword>
<evidence type="ECO:0000313" key="3">
    <source>
        <dbReference type="Proteomes" id="UP001143330"/>
    </source>
</evidence>
<dbReference type="EMBL" id="BSFM01000012">
    <property type="protein sequence ID" value="GLK84290.1"/>
    <property type="molecule type" value="Genomic_DNA"/>
</dbReference>
<gene>
    <name evidence="2" type="ORF">GCM10017653_23600</name>
</gene>
<feature type="region of interest" description="Disordered" evidence="1">
    <location>
        <begin position="284"/>
        <end position="308"/>
    </location>
</feature>
<evidence type="ECO:0008006" key="4">
    <source>
        <dbReference type="Google" id="ProtNLM"/>
    </source>
</evidence>
<sequence>MHEAGPAVSLVIVSYRMTRQLRRTLLSLAPPYQQLEGVGPVEVIVVDNGSNPAPTTDDLAVDGLDVRLHHWPNPTHSPVPAMNFGLSQAGAPIIAAMIDGARMATPGLIAAGVKGCALHPQAVVATYNYHLGPKPQNQSVHEGYDSAVEDALLQRIGWPDHGYRLFEIGVPEVGEGWPGPLLESNAPFMHRAMWDRVGGYDAGFVSIGGGAANPDVFRRACELPGAQLIKVAGEGTFHQIHGGTVTNALDQKALRVAGIEYRRIRGRPLALVRQRGWLFDPGTGAVTAEADSSPTATPGGVRSSRQDS</sequence>
<dbReference type="Proteomes" id="UP001143330">
    <property type="component" value="Unassembled WGS sequence"/>
</dbReference>
<evidence type="ECO:0000256" key="1">
    <source>
        <dbReference type="SAM" id="MobiDB-lite"/>
    </source>
</evidence>
<comment type="caution">
    <text evidence="2">The sequence shown here is derived from an EMBL/GenBank/DDBJ whole genome shotgun (WGS) entry which is preliminary data.</text>
</comment>
<organism evidence="2 3">
    <name type="scientific">Ancylobacter defluvii</name>
    <dbReference type="NCBI Taxonomy" id="1282440"/>
    <lineage>
        <taxon>Bacteria</taxon>
        <taxon>Pseudomonadati</taxon>
        <taxon>Pseudomonadota</taxon>
        <taxon>Alphaproteobacteria</taxon>
        <taxon>Hyphomicrobiales</taxon>
        <taxon>Xanthobacteraceae</taxon>
        <taxon>Ancylobacter</taxon>
    </lineage>
</organism>
<dbReference type="Gene3D" id="3.90.550.10">
    <property type="entry name" value="Spore Coat Polysaccharide Biosynthesis Protein SpsA, Chain A"/>
    <property type="match status" value="1"/>
</dbReference>
<reference evidence="2" key="2">
    <citation type="submission" date="2023-01" db="EMBL/GenBank/DDBJ databases">
        <authorList>
            <person name="Sun Q."/>
            <person name="Evtushenko L."/>
        </authorList>
    </citation>
    <scope>NUCLEOTIDE SEQUENCE</scope>
    <source>
        <strain evidence="2">VKM B-2789</strain>
    </source>
</reference>
<dbReference type="InterPro" id="IPR029044">
    <property type="entry name" value="Nucleotide-diphossugar_trans"/>
</dbReference>
<protein>
    <recommendedName>
        <fullName evidence="4">Glycosyltransferase 2-like domain-containing protein</fullName>
    </recommendedName>
</protein>
<dbReference type="AlphaFoldDB" id="A0A9W6JY88"/>
<dbReference type="SUPFAM" id="SSF53448">
    <property type="entry name" value="Nucleotide-diphospho-sugar transferases"/>
    <property type="match status" value="1"/>
</dbReference>
<accession>A0A9W6JY88</accession>
<evidence type="ECO:0000313" key="2">
    <source>
        <dbReference type="EMBL" id="GLK84290.1"/>
    </source>
</evidence>
<name>A0A9W6JY88_9HYPH</name>
<reference evidence="2" key="1">
    <citation type="journal article" date="2014" name="Int. J. Syst. Evol. Microbiol.">
        <title>Complete genome sequence of Corynebacterium casei LMG S-19264T (=DSM 44701T), isolated from a smear-ripened cheese.</title>
        <authorList>
            <consortium name="US DOE Joint Genome Institute (JGI-PGF)"/>
            <person name="Walter F."/>
            <person name="Albersmeier A."/>
            <person name="Kalinowski J."/>
            <person name="Ruckert C."/>
        </authorList>
    </citation>
    <scope>NUCLEOTIDE SEQUENCE</scope>
    <source>
        <strain evidence="2">VKM B-2789</strain>
    </source>
</reference>
<proteinExistence type="predicted"/>